<dbReference type="FunFam" id="1.10.472.10:FF:000072">
    <property type="entry name" value="Cyclin Pch1"/>
    <property type="match status" value="1"/>
</dbReference>
<dbReference type="Gene3D" id="2.130.10.10">
    <property type="entry name" value="YVTN repeat-like/Quinoprotein amine dehydrogenase"/>
    <property type="match status" value="2"/>
</dbReference>
<keyword evidence="1 3" id="KW-0853">WD repeat</keyword>
<dbReference type="InterPro" id="IPR036915">
    <property type="entry name" value="Cyclin-like_sf"/>
</dbReference>
<feature type="region of interest" description="Disordered" evidence="4">
    <location>
        <begin position="109"/>
        <end position="131"/>
    </location>
</feature>
<dbReference type="InterPro" id="IPR036322">
    <property type="entry name" value="WD40_repeat_dom_sf"/>
</dbReference>
<reference evidence="7 8" key="1">
    <citation type="submission" date="2021-08" db="EMBL/GenBank/DDBJ databases">
        <title>The highly contiguous genome resource for Trichoderma semiorbis FJ059, a fungal antagonistic to plant pathogens.</title>
        <authorList>
            <person name="Liu T."/>
        </authorList>
    </citation>
    <scope>NUCLEOTIDE SEQUENCE [LARGE SCALE GENOMIC DNA]</scope>
    <source>
        <strain evidence="7 8">FJ059</strain>
    </source>
</reference>
<comment type="caution">
    <text evidence="7">The sequence shown here is derived from an EMBL/GenBank/DDBJ whole genome shotgun (WGS) entry which is preliminary data.</text>
</comment>
<dbReference type="CDD" id="cd00200">
    <property type="entry name" value="WD40"/>
    <property type="match status" value="1"/>
</dbReference>
<name>A0A9P8KQG1_9HYPO</name>
<dbReference type="InterPro" id="IPR006671">
    <property type="entry name" value="Cyclin_N"/>
</dbReference>
<dbReference type="PROSITE" id="PS00678">
    <property type="entry name" value="WD_REPEATS_1"/>
    <property type="match status" value="1"/>
</dbReference>
<feature type="compositionally biased region" description="Acidic residues" evidence="4">
    <location>
        <begin position="112"/>
        <end position="127"/>
    </location>
</feature>
<feature type="compositionally biased region" description="Polar residues" evidence="4">
    <location>
        <begin position="563"/>
        <end position="572"/>
    </location>
</feature>
<dbReference type="PANTHER" id="PTHR19846">
    <property type="entry name" value="WD40 REPEAT PROTEIN"/>
    <property type="match status" value="1"/>
</dbReference>
<accession>A0A9P8KQG1</accession>
<evidence type="ECO:0000256" key="4">
    <source>
        <dbReference type="SAM" id="MobiDB-lite"/>
    </source>
</evidence>
<dbReference type="Proteomes" id="UP000826573">
    <property type="component" value="Unassembled WGS sequence"/>
</dbReference>
<dbReference type="InterPro" id="IPR036285">
    <property type="entry name" value="PRP4-like_sf"/>
</dbReference>
<dbReference type="GO" id="GO:0000398">
    <property type="term" value="P:mRNA splicing, via spliceosome"/>
    <property type="evidence" value="ECO:0007669"/>
    <property type="project" value="TreeGrafter"/>
</dbReference>
<dbReference type="InterPro" id="IPR015943">
    <property type="entry name" value="WD40/YVTN_repeat-like_dom_sf"/>
</dbReference>
<dbReference type="Pfam" id="PF00400">
    <property type="entry name" value="WD40"/>
    <property type="match status" value="5"/>
</dbReference>
<protein>
    <submittedName>
        <fullName evidence="7">Uncharacterized protein</fullName>
    </submittedName>
</protein>
<dbReference type="SMART" id="SM00500">
    <property type="entry name" value="SFM"/>
    <property type="match status" value="1"/>
</dbReference>
<keyword evidence="2" id="KW-0677">Repeat</keyword>
<dbReference type="PROSITE" id="PS50082">
    <property type="entry name" value="WD_REPEATS_2"/>
    <property type="match status" value="3"/>
</dbReference>
<dbReference type="Gene3D" id="4.10.280.110">
    <property type="entry name" value="Pre-mRNA processing factor 4 domain"/>
    <property type="match status" value="1"/>
</dbReference>
<feature type="region of interest" description="Disordered" evidence="4">
    <location>
        <begin position="847"/>
        <end position="940"/>
    </location>
</feature>
<sequence>MIHPSRQAYVEEAEQSTGIALEDVPEDHDYEMNMGDGAPPEKASAILNQFNRKRLAATIAVPTDDGRVRAKLREMGEPITLFGEGPADRRDRLRELLTIQAEMAGLESGDITMEDAEDAEEEEQEEEFYSRGGPELLQARINIAEFSLPRAKRRTAFQKVESTIPLRAHVKFRKHIKDRLQAFELQGSQTVGERHISMTRFSPNGELIAVGNWGGQVKLVETQNLTEKMNFRGHTNKISGLSWFPGATLPESGVSPDSVNLASGGAEGLVHVWSLNKDTPLSTFKGHSQRVCRVEFHPSGRYLASASEDTSWRLWDVETNAELLLQEGHSRGVYAVSFNTDGSLLASAGLDSIGRIWDLRSGRTVMILDGHLDGHIKPIHALDWSSDGHRVLSGSADGWIKCWDVRKVQRTGGVGAHNSAVSDMRWYKGLDDPLLGIPPGQDEKGAQLPKKAGTYFISSGFDRNIKIFSADDWTLVQTLSGHTAPVASVDYSNDGRWIVGETDPMASIDRYRPPREGYQPPSLQGSARHERQSRSPPRRREVPPAAPTPPQHSARTSPPRPQAVSSQQTPSRSGEETPLALPNQWFFTTDEVQSTPSIIDGISPSEERLRRAKGINFIYQAGVMLDLPQITLWVAGVFFHRLYMRFSMVQEKGGIHHYNIAATSLFLANKTEENCRKTKEIIIAVARVAQKNTKLIIDEQSKEYWRWRDSILTYEEVMLEQLAFDLMIDNPYRHLFELLGQLEVIHNKHLRQAAWAFCNDACLTALPLLIEARDVAISSIYFACAHTNQQIDDVNGEGWWKFLKGSEDCCTKAIEAMRQFYTENPLRKQNPSLPSPAFHLENTRRRNDALNDTQSSNAGTPMELDRESHSPGPKVNGGTDRHSEARDREHEGSLKAPGDGDYAPRSPSKRKDAEADLSAESERAEKRARLSEDEGELVED</sequence>
<dbReference type="InterPro" id="IPR014906">
    <property type="entry name" value="PRP4-like"/>
</dbReference>
<feature type="compositionally biased region" description="Basic and acidic residues" evidence="4">
    <location>
        <begin position="879"/>
        <end position="893"/>
    </location>
</feature>
<dbReference type="SUPFAM" id="SSF47954">
    <property type="entry name" value="Cyclin-like"/>
    <property type="match status" value="2"/>
</dbReference>
<proteinExistence type="predicted"/>
<feature type="compositionally biased region" description="Polar residues" evidence="4">
    <location>
        <begin position="850"/>
        <end position="859"/>
    </location>
</feature>
<dbReference type="GO" id="GO:0046540">
    <property type="term" value="C:U4/U6 x U5 tri-snRNP complex"/>
    <property type="evidence" value="ECO:0007669"/>
    <property type="project" value="TreeGrafter"/>
</dbReference>
<dbReference type="SUPFAM" id="SSF50978">
    <property type="entry name" value="WD40 repeat-like"/>
    <property type="match status" value="1"/>
</dbReference>
<dbReference type="Pfam" id="PF00134">
    <property type="entry name" value="Cyclin_N"/>
    <property type="match status" value="1"/>
</dbReference>
<dbReference type="SMART" id="SM00385">
    <property type="entry name" value="CYCLIN"/>
    <property type="match status" value="1"/>
</dbReference>
<feature type="domain" description="Cyclin-like" evidence="5">
    <location>
        <begin position="616"/>
        <end position="720"/>
    </location>
</feature>
<dbReference type="FunFam" id="4.10.280.110:FF:000003">
    <property type="entry name" value="Pre-mRNA splicing factor, variant"/>
    <property type="match status" value="1"/>
</dbReference>
<evidence type="ECO:0000313" key="7">
    <source>
        <dbReference type="EMBL" id="KAH0525053.1"/>
    </source>
</evidence>
<feature type="domain" description="Pre-mRNA processing factor 4 (PRP4)-like" evidence="6">
    <location>
        <begin position="63"/>
        <end position="113"/>
    </location>
</feature>
<dbReference type="GO" id="GO:0017070">
    <property type="term" value="F:U6 snRNA binding"/>
    <property type="evidence" value="ECO:0007669"/>
    <property type="project" value="TreeGrafter"/>
</dbReference>
<evidence type="ECO:0000259" key="5">
    <source>
        <dbReference type="SMART" id="SM00385"/>
    </source>
</evidence>
<organism evidence="7 8">
    <name type="scientific">Trichoderma semiorbis</name>
    <dbReference type="NCBI Taxonomy" id="1491008"/>
    <lineage>
        <taxon>Eukaryota</taxon>
        <taxon>Fungi</taxon>
        <taxon>Dikarya</taxon>
        <taxon>Ascomycota</taxon>
        <taxon>Pezizomycotina</taxon>
        <taxon>Sordariomycetes</taxon>
        <taxon>Hypocreomycetidae</taxon>
        <taxon>Hypocreales</taxon>
        <taxon>Hypocreaceae</taxon>
        <taxon>Trichoderma</taxon>
    </lineage>
</organism>
<dbReference type="EMBL" id="JAIMJC010000005">
    <property type="protein sequence ID" value="KAH0525053.1"/>
    <property type="molecule type" value="Genomic_DNA"/>
</dbReference>
<evidence type="ECO:0000256" key="2">
    <source>
        <dbReference type="ARBA" id="ARBA00022737"/>
    </source>
</evidence>
<dbReference type="SUPFAM" id="SSF158230">
    <property type="entry name" value="PRP4-like"/>
    <property type="match status" value="1"/>
</dbReference>
<dbReference type="PANTHER" id="PTHR19846:SF0">
    <property type="entry name" value="PRE-MRNA PROCESSING FACTOR 4"/>
    <property type="match status" value="1"/>
</dbReference>
<dbReference type="Gene3D" id="1.10.472.10">
    <property type="entry name" value="Cyclin-like"/>
    <property type="match status" value="2"/>
</dbReference>
<evidence type="ECO:0000313" key="8">
    <source>
        <dbReference type="Proteomes" id="UP000826573"/>
    </source>
</evidence>
<evidence type="ECO:0000256" key="3">
    <source>
        <dbReference type="PROSITE-ProRule" id="PRU00221"/>
    </source>
</evidence>
<dbReference type="InterPro" id="IPR019775">
    <property type="entry name" value="WD40_repeat_CS"/>
</dbReference>
<feature type="repeat" description="WD" evidence="3">
    <location>
        <begin position="284"/>
        <end position="325"/>
    </location>
</feature>
<feature type="compositionally biased region" description="Basic and acidic residues" evidence="4">
    <location>
        <begin position="527"/>
        <end position="542"/>
    </location>
</feature>
<dbReference type="PROSITE" id="PS50294">
    <property type="entry name" value="WD_REPEATS_REGION"/>
    <property type="match status" value="3"/>
</dbReference>
<dbReference type="InterPro" id="IPR001680">
    <property type="entry name" value="WD40_rpt"/>
</dbReference>
<dbReference type="FunFam" id="2.130.10.10:FF:000698">
    <property type="entry name" value="Putative pre-mRNA splicing factor"/>
    <property type="match status" value="1"/>
</dbReference>
<keyword evidence="8" id="KW-1185">Reference proteome</keyword>
<dbReference type="Pfam" id="PF08799">
    <property type="entry name" value="PRP4"/>
    <property type="match status" value="1"/>
</dbReference>
<feature type="compositionally biased region" description="Basic and acidic residues" evidence="4">
    <location>
        <begin position="909"/>
        <end position="932"/>
    </location>
</feature>
<feature type="repeat" description="WD" evidence="3">
    <location>
        <begin position="372"/>
        <end position="406"/>
    </location>
</feature>
<dbReference type="GO" id="GO:0030621">
    <property type="term" value="F:U4 snRNA binding"/>
    <property type="evidence" value="ECO:0007669"/>
    <property type="project" value="TreeGrafter"/>
</dbReference>
<dbReference type="SMART" id="SM00320">
    <property type="entry name" value="WD40"/>
    <property type="match status" value="7"/>
</dbReference>
<evidence type="ECO:0000256" key="1">
    <source>
        <dbReference type="ARBA" id="ARBA00022574"/>
    </source>
</evidence>
<dbReference type="AlphaFoldDB" id="A0A9P8KQG1"/>
<feature type="repeat" description="WD" evidence="3">
    <location>
        <begin position="326"/>
        <end position="367"/>
    </location>
</feature>
<evidence type="ECO:0000259" key="6">
    <source>
        <dbReference type="SMART" id="SM00500"/>
    </source>
</evidence>
<gene>
    <name evidence="7" type="ORF">TsFJ059_007469</name>
</gene>
<feature type="region of interest" description="Disordered" evidence="4">
    <location>
        <begin position="505"/>
        <end position="578"/>
    </location>
</feature>
<dbReference type="CDD" id="cd20546">
    <property type="entry name" value="CYCLIN_SpCG1C_ScCTK2-like_rpt2"/>
    <property type="match status" value="1"/>
</dbReference>
<dbReference type="InterPro" id="IPR013763">
    <property type="entry name" value="Cyclin-like_dom"/>
</dbReference>